<dbReference type="PANTHER" id="PTHR23508">
    <property type="entry name" value="CARBOXYLIC ACID TRANSPORTER PROTEIN HOMOLOG"/>
    <property type="match status" value="1"/>
</dbReference>
<dbReference type="Proteomes" id="UP000233766">
    <property type="component" value="Unassembled WGS sequence"/>
</dbReference>
<evidence type="ECO:0000259" key="6">
    <source>
        <dbReference type="PROSITE" id="PS50850"/>
    </source>
</evidence>
<dbReference type="InterPro" id="IPR020846">
    <property type="entry name" value="MFS_dom"/>
</dbReference>
<sequence length="456" mass="47685">MDSPAPRQKSGLVVVMLCFLTIVADGYDLIVYGATVPSLLDEPGWEMTASTAGLIGSWTLFGLMVGFLLAGPLADRVGRRKVMMAGVVWFSAGCAICALATSPEFLGAARFFTGIGLGGVVPSAVALTMEFAPRNRRQIYNGMMLTGYSFGGIIAALVAIALLPDHGWRVLYAVGALCVIVVPAMYFWLPESVNSLVARGKDDEAAEVARAYGLDIGAVRAEQLIQRTATANGEKASGFRMLLTRKYLPSLLLFVVVCICAQLIGYGLSTWLPVLMREAGYPLGSSLQFLLVLQVGAVIGMIGGSMLADRYGSRRVLVPFFLIGAISLLVLSRKVDTAVLMVAVAGAGLGSIGSSSLAYGYVAAKYPASCRGSAVGASMGLGRIGSILGPSIGGWIVGSSLATHWNFYAFAVPAVIAAVIVILMPASTVDDEVAEVRAPEVEPDRKSGGLVVEQAG</sequence>
<dbReference type="GO" id="GO:0005886">
    <property type="term" value="C:plasma membrane"/>
    <property type="evidence" value="ECO:0007669"/>
    <property type="project" value="UniProtKB-SubCell"/>
</dbReference>
<dbReference type="PROSITE" id="PS00217">
    <property type="entry name" value="SUGAR_TRANSPORT_2"/>
    <property type="match status" value="1"/>
</dbReference>
<evidence type="ECO:0000256" key="4">
    <source>
        <dbReference type="ARBA" id="ARBA00023136"/>
    </source>
</evidence>
<dbReference type="PROSITE" id="PS00216">
    <property type="entry name" value="SUGAR_TRANSPORT_1"/>
    <property type="match status" value="1"/>
</dbReference>
<keyword evidence="8" id="KW-1185">Reference proteome</keyword>
<feature type="transmembrane region" description="Helical" evidence="5">
    <location>
        <begin position="405"/>
        <end position="424"/>
    </location>
</feature>
<feature type="transmembrane region" description="Helical" evidence="5">
    <location>
        <begin position="82"/>
        <end position="101"/>
    </location>
</feature>
<organism evidence="7 8">
    <name type="scientific">Nocardia fluminea</name>
    <dbReference type="NCBI Taxonomy" id="134984"/>
    <lineage>
        <taxon>Bacteria</taxon>
        <taxon>Bacillati</taxon>
        <taxon>Actinomycetota</taxon>
        <taxon>Actinomycetes</taxon>
        <taxon>Mycobacteriales</taxon>
        <taxon>Nocardiaceae</taxon>
        <taxon>Nocardia</taxon>
    </lineage>
</organism>
<comment type="caution">
    <text evidence="7">The sequence shown here is derived from an EMBL/GenBank/DDBJ whole genome shotgun (WGS) entry which is preliminary data.</text>
</comment>
<dbReference type="PANTHER" id="PTHR23508:SF10">
    <property type="entry name" value="CARBOXYLIC ACID TRANSPORTER PROTEIN HOMOLOG"/>
    <property type="match status" value="1"/>
</dbReference>
<evidence type="ECO:0000256" key="2">
    <source>
        <dbReference type="ARBA" id="ARBA00022692"/>
    </source>
</evidence>
<proteinExistence type="predicted"/>
<feature type="transmembrane region" description="Helical" evidence="5">
    <location>
        <begin position="139"/>
        <end position="164"/>
    </location>
</feature>
<keyword evidence="2 5" id="KW-0812">Transmembrane</keyword>
<evidence type="ECO:0000313" key="7">
    <source>
        <dbReference type="EMBL" id="PKV98628.1"/>
    </source>
</evidence>
<dbReference type="Gene3D" id="1.20.1250.20">
    <property type="entry name" value="MFS general substrate transporter like domains"/>
    <property type="match status" value="1"/>
</dbReference>
<dbReference type="EMBL" id="PJMW01000001">
    <property type="protein sequence ID" value="PKV98628.1"/>
    <property type="molecule type" value="Genomic_DNA"/>
</dbReference>
<feature type="transmembrane region" description="Helical" evidence="5">
    <location>
        <begin position="288"/>
        <end position="308"/>
    </location>
</feature>
<dbReference type="RefSeq" id="WP_101463744.1">
    <property type="nucleotide sequence ID" value="NZ_PJMW01000001.1"/>
</dbReference>
<dbReference type="SUPFAM" id="SSF103473">
    <property type="entry name" value="MFS general substrate transporter"/>
    <property type="match status" value="1"/>
</dbReference>
<feature type="transmembrane region" description="Helical" evidence="5">
    <location>
        <begin position="338"/>
        <end position="362"/>
    </location>
</feature>
<evidence type="ECO:0000256" key="5">
    <source>
        <dbReference type="SAM" id="Phobius"/>
    </source>
</evidence>
<dbReference type="InterPro" id="IPR011701">
    <property type="entry name" value="MFS"/>
</dbReference>
<dbReference type="AlphaFoldDB" id="A0A2N3WXQ5"/>
<feature type="transmembrane region" description="Helical" evidence="5">
    <location>
        <begin position="315"/>
        <end position="332"/>
    </location>
</feature>
<gene>
    <name evidence="7" type="ORF">ATK86_0649</name>
</gene>
<dbReference type="InterPro" id="IPR005829">
    <property type="entry name" value="Sugar_transporter_CS"/>
</dbReference>
<evidence type="ECO:0000256" key="1">
    <source>
        <dbReference type="ARBA" id="ARBA00004651"/>
    </source>
</evidence>
<evidence type="ECO:0000256" key="3">
    <source>
        <dbReference type="ARBA" id="ARBA00022989"/>
    </source>
</evidence>
<name>A0A2N3WXQ5_9NOCA</name>
<keyword evidence="3 5" id="KW-1133">Transmembrane helix</keyword>
<feature type="transmembrane region" description="Helical" evidence="5">
    <location>
        <begin position="170"/>
        <end position="189"/>
    </location>
</feature>
<dbReference type="CDD" id="cd17365">
    <property type="entry name" value="MFS_PcaK_like"/>
    <property type="match status" value="1"/>
</dbReference>
<keyword evidence="4 5" id="KW-0472">Membrane</keyword>
<feature type="transmembrane region" description="Helical" evidence="5">
    <location>
        <begin position="47"/>
        <end position="70"/>
    </location>
</feature>
<feature type="transmembrane region" description="Helical" evidence="5">
    <location>
        <begin position="12"/>
        <end position="35"/>
    </location>
</feature>
<feature type="domain" description="Major facilitator superfamily (MFS) profile" evidence="6">
    <location>
        <begin position="14"/>
        <end position="429"/>
    </location>
</feature>
<dbReference type="Pfam" id="PF07690">
    <property type="entry name" value="MFS_1"/>
    <property type="match status" value="1"/>
</dbReference>
<dbReference type="GO" id="GO:0046943">
    <property type="term" value="F:carboxylic acid transmembrane transporter activity"/>
    <property type="evidence" value="ECO:0007669"/>
    <property type="project" value="TreeGrafter"/>
</dbReference>
<protein>
    <submittedName>
        <fullName evidence="7">AAHS family benzoate transporter-like MFS transporter</fullName>
    </submittedName>
</protein>
<reference evidence="7 8" key="1">
    <citation type="submission" date="2017-12" db="EMBL/GenBank/DDBJ databases">
        <title>Sequencing the genomes of 1000 Actinobacteria strains.</title>
        <authorList>
            <person name="Klenk H.-P."/>
        </authorList>
    </citation>
    <scope>NUCLEOTIDE SEQUENCE [LARGE SCALE GENOMIC DNA]</scope>
    <source>
        <strain evidence="7 8">DSM 44489</strain>
    </source>
</reference>
<evidence type="ECO:0000313" key="8">
    <source>
        <dbReference type="Proteomes" id="UP000233766"/>
    </source>
</evidence>
<feature type="transmembrane region" description="Helical" evidence="5">
    <location>
        <begin position="107"/>
        <end position="127"/>
    </location>
</feature>
<dbReference type="InterPro" id="IPR036259">
    <property type="entry name" value="MFS_trans_sf"/>
</dbReference>
<comment type="subcellular location">
    <subcellularLocation>
        <location evidence="1">Cell membrane</location>
        <topology evidence="1">Multi-pass membrane protein</topology>
    </subcellularLocation>
</comment>
<feature type="transmembrane region" description="Helical" evidence="5">
    <location>
        <begin position="374"/>
        <end position="393"/>
    </location>
</feature>
<accession>A0A2N3WXQ5</accession>
<feature type="transmembrane region" description="Helical" evidence="5">
    <location>
        <begin position="247"/>
        <end position="268"/>
    </location>
</feature>
<dbReference type="PROSITE" id="PS50850">
    <property type="entry name" value="MFS"/>
    <property type="match status" value="1"/>
</dbReference>
<dbReference type="OrthoDB" id="9787026at2"/>